<dbReference type="EMBL" id="BGZK01000359">
    <property type="protein sequence ID" value="GBP39075.1"/>
    <property type="molecule type" value="Genomic_DNA"/>
</dbReference>
<dbReference type="Proteomes" id="UP000299102">
    <property type="component" value="Unassembled WGS sequence"/>
</dbReference>
<dbReference type="AlphaFoldDB" id="A0A4C1VMT2"/>
<organism evidence="2 3">
    <name type="scientific">Eumeta variegata</name>
    <name type="common">Bagworm moth</name>
    <name type="synonym">Eumeta japonica</name>
    <dbReference type="NCBI Taxonomy" id="151549"/>
    <lineage>
        <taxon>Eukaryota</taxon>
        <taxon>Metazoa</taxon>
        <taxon>Ecdysozoa</taxon>
        <taxon>Arthropoda</taxon>
        <taxon>Hexapoda</taxon>
        <taxon>Insecta</taxon>
        <taxon>Pterygota</taxon>
        <taxon>Neoptera</taxon>
        <taxon>Endopterygota</taxon>
        <taxon>Lepidoptera</taxon>
        <taxon>Glossata</taxon>
        <taxon>Ditrysia</taxon>
        <taxon>Tineoidea</taxon>
        <taxon>Psychidae</taxon>
        <taxon>Oiketicinae</taxon>
        <taxon>Eumeta</taxon>
    </lineage>
</organism>
<proteinExistence type="predicted"/>
<evidence type="ECO:0000313" key="2">
    <source>
        <dbReference type="EMBL" id="GBP39075.1"/>
    </source>
</evidence>
<comment type="caution">
    <text evidence="2">The sequence shown here is derived from an EMBL/GenBank/DDBJ whole genome shotgun (WGS) entry which is preliminary data.</text>
</comment>
<evidence type="ECO:0000256" key="1">
    <source>
        <dbReference type="SAM" id="MobiDB-lite"/>
    </source>
</evidence>
<reference evidence="2 3" key="1">
    <citation type="journal article" date="2019" name="Commun. Biol.">
        <title>The bagworm genome reveals a unique fibroin gene that provides high tensile strength.</title>
        <authorList>
            <person name="Kono N."/>
            <person name="Nakamura H."/>
            <person name="Ohtoshi R."/>
            <person name="Tomita M."/>
            <person name="Numata K."/>
            <person name="Arakawa K."/>
        </authorList>
    </citation>
    <scope>NUCLEOTIDE SEQUENCE [LARGE SCALE GENOMIC DNA]</scope>
</reference>
<evidence type="ECO:0000313" key="3">
    <source>
        <dbReference type="Proteomes" id="UP000299102"/>
    </source>
</evidence>
<gene>
    <name evidence="2" type="ORF">EVAR_27433_1</name>
</gene>
<protein>
    <submittedName>
        <fullName evidence="2">Uncharacterized protein</fullName>
    </submittedName>
</protein>
<keyword evidence="3" id="KW-1185">Reference proteome</keyword>
<name>A0A4C1VMT2_EUMVA</name>
<sequence length="89" mass="9950">MNQHTRNSTKGRRFSVNSRTRMHLSRNRVSNVPRFAAAPVARGDAAAAGAVMWQSETFALLRDYLSGPDCRGEALKTHKKLTFLNCDTE</sequence>
<feature type="region of interest" description="Disordered" evidence="1">
    <location>
        <begin position="1"/>
        <end position="28"/>
    </location>
</feature>
<accession>A0A4C1VMT2</accession>